<dbReference type="Pfam" id="PF07715">
    <property type="entry name" value="Plug"/>
    <property type="match status" value="1"/>
</dbReference>
<reference evidence="11" key="1">
    <citation type="submission" date="2015-10" db="EMBL/GenBank/DDBJ databases">
        <title>Extensive mobilome-driven genome diversification in gut-associated Bacteroides vulgatus mpk.</title>
        <authorList>
            <person name="Beier S."/>
            <person name="Lange A."/>
            <person name="Huson D.H."/>
            <person name="Frick J.-S."/>
            <person name="Autenrieth I.B."/>
        </authorList>
    </citation>
    <scope>NUCLEOTIDE SEQUENCE [LARGE SCALE GENOMIC DNA]</scope>
    <source>
        <strain evidence="11">mpk</strain>
    </source>
</reference>
<dbReference type="SUPFAM" id="SSF49464">
    <property type="entry name" value="Carboxypeptidase regulatory domain-like"/>
    <property type="match status" value="1"/>
</dbReference>
<keyword evidence="4 7" id="KW-0812">Transmembrane</keyword>
<dbReference type="Gene3D" id="2.60.40.1120">
    <property type="entry name" value="Carboxypeptidase-like, regulatory domain"/>
    <property type="match status" value="1"/>
</dbReference>
<evidence type="ECO:0000313" key="10">
    <source>
        <dbReference type="EMBL" id="ALK82863.1"/>
    </source>
</evidence>
<dbReference type="NCBIfam" id="TIGR04057">
    <property type="entry name" value="SusC_RagA_signa"/>
    <property type="match status" value="1"/>
</dbReference>
<dbReference type="FunFam" id="2.60.40.1120:FF:000003">
    <property type="entry name" value="Outer membrane protein Omp121"/>
    <property type="match status" value="1"/>
</dbReference>
<evidence type="ECO:0000256" key="4">
    <source>
        <dbReference type="ARBA" id="ARBA00022692"/>
    </source>
</evidence>
<evidence type="ECO:0000256" key="3">
    <source>
        <dbReference type="ARBA" id="ARBA00022452"/>
    </source>
</evidence>
<name>A0A0P0M0T3_PHOVU</name>
<dbReference type="Gene3D" id="2.170.130.10">
    <property type="entry name" value="TonB-dependent receptor, plug domain"/>
    <property type="match status" value="1"/>
</dbReference>
<dbReference type="Gene3D" id="2.40.170.20">
    <property type="entry name" value="TonB-dependent receptor, beta-barrel domain"/>
    <property type="match status" value="1"/>
</dbReference>
<comment type="subcellular location">
    <subcellularLocation>
        <location evidence="1 7">Cell outer membrane</location>
        <topology evidence="1 7">Multi-pass membrane protein</topology>
    </subcellularLocation>
</comment>
<dbReference type="PROSITE" id="PS52016">
    <property type="entry name" value="TONB_DEPENDENT_REC_3"/>
    <property type="match status" value="1"/>
</dbReference>
<keyword evidence="8" id="KW-1133">Transmembrane helix</keyword>
<reference evidence="10 11" key="2">
    <citation type="journal article" date="2016" name="Genome Biol. Evol.">
        <title>Extensive mobilome-driven genome diversification in mouse gut-associated Bacteroides vulgatus mpk.</title>
        <authorList>
            <person name="Lange A."/>
            <person name="Beier S."/>
            <person name="Steimle A."/>
            <person name="Autenrieth I.B."/>
            <person name="Huson D.H."/>
            <person name="Frick J.S."/>
        </authorList>
    </citation>
    <scope>NUCLEOTIDE SEQUENCE [LARGE SCALE GENOMIC DNA]</scope>
    <source>
        <strain evidence="11">mpk</strain>
    </source>
</reference>
<dbReference type="NCBIfam" id="TIGR04056">
    <property type="entry name" value="OMP_RagA_SusC"/>
    <property type="match status" value="1"/>
</dbReference>
<dbReference type="SUPFAM" id="SSF56935">
    <property type="entry name" value="Porins"/>
    <property type="match status" value="1"/>
</dbReference>
<keyword evidence="6 7" id="KW-0998">Cell outer membrane</keyword>
<organism evidence="10 11">
    <name type="scientific">Phocaeicola vulgatus</name>
    <name type="common">Bacteroides vulgatus</name>
    <dbReference type="NCBI Taxonomy" id="821"/>
    <lineage>
        <taxon>Bacteria</taxon>
        <taxon>Pseudomonadati</taxon>
        <taxon>Bacteroidota</taxon>
        <taxon>Bacteroidia</taxon>
        <taxon>Bacteroidales</taxon>
        <taxon>Bacteroidaceae</taxon>
        <taxon>Phocaeicola</taxon>
    </lineage>
</organism>
<keyword evidence="2 7" id="KW-0813">Transport</keyword>
<evidence type="ECO:0000256" key="7">
    <source>
        <dbReference type="PROSITE-ProRule" id="PRU01360"/>
    </source>
</evidence>
<dbReference type="InterPro" id="IPR023996">
    <property type="entry name" value="TonB-dep_OMP_SusC/RagA"/>
</dbReference>
<keyword evidence="10" id="KW-0675">Receptor</keyword>
<keyword evidence="3 7" id="KW-1134">Transmembrane beta strand</keyword>
<dbReference type="InterPro" id="IPR037066">
    <property type="entry name" value="Plug_dom_sf"/>
</dbReference>
<evidence type="ECO:0000256" key="8">
    <source>
        <dbReference type="SAM" id="Phobius"/>
    </source>
</evidence>
<dbReference type="EMBL" id="CP013020">
    <property type="protein sequence ID" value="ALK82863.1"/>
    <property type="molecule type" value="Genomic_DNA"/>
</dbReference>
<evidence type="ECO:0000256" key="6">
    <source>
        <dbReference type="ARBA" id="ARBA00023237"/>
    </source>
</evidence>
<accession>A0A0P0M0T3</accession>
<comment type="similarity">
    <text evidence="7">Belongs to the TonB-dependent receptor family.</text>
</comment>
<dbReference type="InterPro" id="IPR036942">
    <property type="entry name" value="Beta-barrel_TonB_sf"/>
</dbReference>
<evidence type="ECO:0000259" key="9">
    <source>
        <dbReference type="Pfam" id="PF07715"/>
    </source>
</evidence>
<evidence type="ECO:0000256" key="5">
    <source>
        <dbReference type="ARBA" id="ARBA00023136"/>
    </source>
</evidence>
<protein>
    <submittedName>
        <fullName evidence="10">TonB family protein / TonB-dependent receptor</fullName>
    </submittedName>
</protein>
<dbReference type="InterPro" id="IPR023997">
    <property type="entry name" value="TonB-dep_OMP_SusC/RagA_CS"/>
</dbReference>
<dbReference type="Proteomes" id="UP000061587">
    <property type="component" value="Chromosome"/>
</dbReference>
<evidence type="ECO:0000313" key="11">
    <source>
        <dbReference type="Proteomes" id="UP000061587"/>
    </source>
</evidence>
<proteinExistence type="inferred from homology"/>
<evidence type="ECO:0000256" key="1">
    <source>
        <dbReference type="ARBA" id="ARBA00004571"/>
    </source>
</evidence>
<gene>
    <name evidence="10" type="ORF">BvMPK_0224</name>
</gene>
<dbReference type="FunFam" id="2.170.130.10:FF:000008">
    <property type="entry name" value="SusC/RagA family TonB-linked outer membrane protein"/>
    <property type="match status" value="1"/>
</dbReference>
<evidence type="ECO:0000256" key="2">
    <source>
        <dbReference type="ARBA" id="ARBA00022448"/>
    </source>
</evidence>
<dbReference type="InterPro" id="IPR012910">
    <property type="entry name" value="Plug_dom"/>
</dbReference>
<feature type="domain" description="TonB-dependent receptor plug" evidence="9">
    <location>
        <begin position="154"/>
        <end position="261"/>
    </location>
</feature>
<dbReference type="InterPro" id="IPR008969">
    <property type="entry name" value="CarboxyPept-like_regulatory"/>
</dbReference>
<dbReference type="InterPro" id="IPR039426">
    <property type="entry name" value="TonB-dep_rcpt-like"/>
</dbReference>
<sequence length="1060" mass="117659">MLTQESMENVQKTRRLFASAYGCKASRSFLIWGLSAAMFISVIPMMAEVSSDVRNFGTQLVTQVKSVTGTIIDETGEPMIGVSVLVQGTTTGTVTDLDGKFVLEVPANATLVISYIGYKTQNIKVGSQHAFAIKMESDNEVLDEVVVVGYGVVKKRDLTGSVSSVKAGDIQKTASSNAMQAMQAKVPGLDIQQSSGQAGSGININLRGNRSINADNSPLILVDGVEYGSTIDINPSDIESMEVLKDASSTAIYGTKGANGVIIISTKRGKAGKTKVNLNAYVSVNEPTNIPKVMYGEREVRRLLDAKNYKDDIADGSWGTHHAKVEDVLGTAPNFGLPYSEMDVYNEGSYTDWPNLLLKNGLTQNYDLSISGGSEKTTFNISMGAMVEGGLLKNDKLARYNGKLSVDHKVNDILKVGMDMLYTHKNHDKRSGNVFGRSLYMSTIAHPYDADGNIILRPSPYYEAHANPLLDDQEGAYDNNIVTNRLFATSYLQLTPIKGLTLKTLFNVDYQQQHEGLYRDYQSVSELQSAKGSYISNDQNHYINYTWDNTLNYITDFGGSDHSLTLLLGSSTKRNEARSSQVSGYASAEHYYKSSFYDVSLIKTPVNTSSYTKTTMQSYFGRVNYSYKSKYLLAASLRADGSSVLAKGHKWGYFPSVAVAWRVSDENFMESTRDWLDNLKLRASWGSTGNAGISAYQTLPMVNADNQIYYEFGSGVTTGRIPTTLGNENLTWETTTSYNFGVDFGFWGNRIYGSADFYINKTKDLLYAQSLPLSSVYSHVLSNIGKTKGHGFEIQIGGVPVRTKNFNWDTTLSVSTAKDEIVELSNGLEKNINGRTGQIVGQPLNIYYYYEADGCWGVGEFETYKADWEASHPGKTLDFPEANSTTGDVKIVDRNDDGKITDDDKRVYDRSPKCILGWNNTLTYKDFSLSFLVYARLGGWMEYGLYQQFRYDNANWADLDYWTPENQGARFPTPGLTKQNTYAASTFYEKSSYIKIKDITLSYNLPKTWISKIGMSNLRVYGSMKNFFTFSSVDNYDPERDGDISFPLTKQLVFGVNIEF</sequence>
<keyword evidence="5 7" id="KW-0472">Membrane</keyword>
<feature type="transmembrane region" description="Helical" evidence="8">
    <location>
        <begin position="29"/>
        <end position="47"/>
    </location>
</feature>
<dbReference type="Pfam" id="PF13715">
    <property type="entry name" value="CarbopepD_reg_2"/>
    <property type="match status" value="1"/>
</dbReference>
<dbReference type="GO" id="GO:0009279">
    <property type="term" value="C:cell outer membrane"/>
    <property type="evidence" value="ECO:0007669"/>
    <property type="project" value="UniProtKB-SubCell"/>
</dbReference>
<dbReference type="PATRIC" id="fig|821.40.peg.273"/>
<dbReference type="AlphaFoldDB" id="A0A0P0M0T3"/>